<keyword evidence="3" id="KW-1185">Reference proteome</keyword>
<protein>
    <recommendedName>
        <fullName evidence="4">GAGA-binding transcriptional activator</fullName>
    </recommendedName>
</protein>
<dbReference type="EMBL" id="JAHUTJ010002045">
    <property type="protein sequence ID" value="MED6265017.1"/>
    <property type="molecule type" value="Genomic_DNA"/>
</dbReference>
<sequence length="118" mass="13269">MMESHSIMNSADMEMQKLQTDHQMALQRENAVKLELSKAEERMEKAKTKLKDLKADELKKTFIPKGGANPHLSDPNRSVGIQMVASGVLPNPIAVNNHQDDQVPYSAWETSPIGWKEQ</sequence>
<gene>
    <name evidence="2" type="ORF">CHARACLAT_021148</name>
</gene>
<evidence type="ECO:0000313" key="2">
    <source>
        <dbReference type="EMBL" id="MED6265017.1"/>
    </source>
</evidence>
<feature type="coiled-coil region" evidence="1">
    <location>
        <begin position="29"/>
        <end position="56"/>
    </location>
</feature>
<evidence type="ECO:0000256" key="1">
    <source>
        <dbReference type="SAM" id="Coils"/>
    </source>
</evidence>
<evidence type="ECO:0000313" key="3">
    <source>
        <dbReference type="Proteomes" id="UP001352852"/>
    </source>
</evidence>
<keyword evidence="1" id="KW-0175">Coiled coil</keyword>
<dbReference type="Proteomes" id="UP001352852">
    <property type="component" value="Unassembled WGS sequence"/>
</dbReference>
<evidence type="ECO:0008006" key="4">
    <source>
        <dbReference type="Google" id="ProtNLM"/>
    </source>
</evidence>
<accession>A0ABU7CQ09</accession>
<organism evidence="2 3">
    <name type="scientific">Characodon lateralis</name>
    <dbReference type="NCBI Taxonomy" id="208331"/>
    <lineage>
        <taxon>Eukaryota</taxon>
        <taxon>Metazoa</taxon>
        <taxon>Chordata</taxon>
        <taxon>Craniata</taxon>
        <taxon>Vertebrata</taxon>
        <taxon>Euteleostomi</taxon>
        <taxon>Actinopterygii</taxon>
        <taxon>Neopterygii</taxon>
        <taxon>Teleostei</taxon>
        <taxon>Neoteleostei</taxon>
        <taxon>Acanthomorphata</taxon>
        <taxon>Ovalentaria</taxon>
        <taxon>Atherinomorphae</taxon>
        <taxon>Cyprinodontiformes</taxon>
        <taxon>Goodeidae</taxon>
        <taxon>Characodon</taxon>
    </lineage>
</organism>
<comment type="caution">
    <text evidence="2">The sequence shown here is derived from an EMBL/GenBank/DDBJ whole genome shotgun (WGS) entry which is preliminary data.</text>
</comment>
<name>A0ABU7CQ09_9TELE</name>
<reference evidence="2 3" key="1">
    <citation type="submission" date="2021-06" db="EMBL/GenBank/DDBJ databases">
        <authorList>
            <person name="Palmer J.M."/>
        </authorList>
    </citation>
    <scope>NUCLEOTIDE SEQUENCE [LARGE SCALE GENOMIC DNA]</scope>
    <source>
        <strain evidence="2 3">CL_MEX2019</strain>
        <tissue evidence="2">Muscle</tissue>
    </source>
</reference>
<proteinExistence type="predicted"/>